<dbReference type="Gene3D" id="3.30.420.10">
    <property type="entry name" value="Ribonuclease H-like superfamily/Ribonuclease H"/>
    <property type="match status" value="1"/>
</dbReference>
<dbReference type="InterPro" id="IPR006133">
    <property type="entry name" value="DNA-dir_DNA_pol_B_exonuc"/>
</dbReference>
<dbReference type="GO" id="GO:0008296">
    <property type="term" value="F:3'-5'-DNA exonuclease activity"/>
    <property type="evidence" value="ECO:0007669"/>
    <property type="project" value="TreeGrafter"/>
</dbReference>
<evidence type="ECO:0000259" key="2">
    <source>
        <dbReference type="Pfam" id="PF03104"/>
    </source>
</evidence>
<dbReference type="InterPro" id="IPR036397">
    <property type="entry name" value="RNaseH_sf"/>
</dbReference>
<evidence type="ECO:0000313" key="4">
    <source>
        <dbReference type="Proteomes" id="UP001175227"/>
    </source>
</evidence>
<evidence type="ECO:0000313" key="3">
    <source>
        <dbReference type="EMBL" id="KAK0476186.1"/>
    </source>
</evidence>
<sequence>MKRNDTWDAWSRGDRANGSVLAVVQIIDLHGIPNSGDLVLAGSTQRGNSVTARIRGFTPYFYARPNESGPFGSSDHMEAFRAFLNASTGVVNVEMVSKTIMGMAKTARTLFKLTFEDSESLCTVQNLFLGARYDIYEANVDPATRFLVDHEVTDMTLFTLWDVLKFDSFQDWAVGSKFPAGKYKIVACGEAKSHSQVEILISHDAVTICAEDYAMAPLRVLSFDFETLFNVEDRNSKPSTDPIIQISNMVSHPGEKNPFLRVIFTLGSCDPIDVGVYVCSYESEKEMLQAWQSFILAVDPDVLTGFNIMHFDLSYIIDRVRLAMPGFELNLGRWKESSMSWSEPYFYEELFRVNGHHKNGRPGKYVEVAGRVVLDLYRHFVRHHGQFKLDKYSLKNIAEKLLPDDQDSHKFEMEYTDIPKPQNESSATRRLLAIYCLQDAKVPLQLMNKFDIFGEYLRKGREKQVTFTNLLAPTPWLEDLGVKLASARSVQAIITN</sequence>
<dbReference type="GO" id="GO:0043625">
    <property type="term" value="C:delta DNA polymerase complex"/>
    <property type="evidence" value="ECO:0007669"/>
    <property type="project" value="TreeGrafter"/>
</dbReference>
<dbReference type="EMBL" id="JAUEPR010000021">
    <property type="protein sequence ID" value="KAK0476186.1"/>
    <property type="molecule type" value="Genomic_DNA"/>
</dbReference>
<dbReference type="GO" id="GO:0045004">
    <property type="term" value="P:DNA replication proofreading"/>
    <property type="evidence" value="ECO:0007669"/>
    <property type="project" value="TreeGrafter"/>
</dbReference>
<keyword evidence="4" id="KW-1185">Reference proteome</keyword>
<comment type="caution">
    <text evidence="3">The sequence shown here is derived from an EMBL/GenBank/DDBJ whole genome shotgun (WGS) entry which is preliminary data.</text>
</comment>
<dbReference type="InterPro" id="IPR012337">
    <property type="entry name" value="RNaseH-like_sf"/>
</dbReference>
<dbReference type="GO" id="GO:0006297">
    <property type="term" value="P:nucleotide-excision repair, DNA gap filling"/>
    <property type="evidence" value="ECO:0007669"/>
    <property type="project" value="TreeGrafter"/>
</dbReference>
<dbReference type="Gene3D" id="3.30.342.10">
    <property type="entry name" value="DNA Polymerase, chain B, domain 1"/>
    <property type="match status" value="1"/>
</dbReference>
<dbReference type="Pfam" id="PF03104">
    <property type="entry name" value="DNA_pol_B_exo1"/>
    <property type="match status" value="1"/>
</dbReference>
<feature type="domain" description="DNA-directed DNA polymerase family B exonuclease" evidence="2">
    <location>
        <begin position="133"/>
        <end position="397"/>
    </location>
</feature>
<dbReference type="GO" id="GO:0003676">
    <property type="term" value="F:nucleic acid binding"/>
    <property type="evidence" value="ECO:0007669"/>
    <property type="project" value="InterPro"/>
</dbReference>
<dbReference type="SUPFAM" id="SSF53098">
    <property type="entry name" value="Ribonuclease H-like"/>
    <property type="match status" value="1"/>
</dbReference>
<organism evidence="3 4">
    <name type="scientific">Armillaria novae-zelandiae</name>
    <dbReference type="NCBI Taxonomy" id="153914"/>
    <lineage>
        <taxon>Eukaryota</taxon>
        <taxon>Fungi</taxon>
        <taxon>Dikarya</taxon>
        <taxon>Basidiomycota</taxon>
        <taxon>Agaricomycotina</taxon>
        <taxon>Agaricomycetes</taxon>
        <taxon>Agaricomycetidae</taxon>
        <taxon>Agaricales</taxon>
        <taxon>Marasmiineae</taxon>
        <taxon>Physalacriaceae</taxon>
        <taxon>Armillaria</taxon>
    </lineage>
</organism>
<name>A0AA39TAH9_9AGAR</name>
<dbReference type="InterPro" id="IPR050240">
    <property type="entry name" value="DNA_pol_type-B"/>
</dbReference>
<gene>
    <name evidence="3" type="ORF">IW261DRAFT_1643637</name>
</gene>
<dbReference type="PANTHER" id="PTHR10322:SF23">
    <property type="entry name" value="DNA POLYMERASE DELTA CATALYTIC SUBUNIT"/>
    <property type="match status" value="1"/>
</dbReference>
<evidence type="ECO:0000256" key="1">
    <source>
        <dbReference type="ARBA" id="ARBA00024411"/>
    </source>
</evidence>
<accession>A0AA39TAH9</accession>
<dbReference type="GO" id="GO:0003887">
    <property type="term" value="F:DNA-directed DNA polymerase activity"/>
    <property type="evidence" value="ECO:0007669"/>
    <property type="project" value="TreeGrafter"/>
</dbReference>
<dbReference type="Proteomes" id="UP001175227">
    <property type="component" value="Unassembled WGS sequence"/>
</dbReference>
<reference evidence="3" key="1">
    <citation type="submission" date="2023-06" db="EMBL/GenBank/DDBJ databases">
        <authorList>
            <consortium name="Lawrence Berkeley National Laboratory"/>
            <person name="Ahrendt S."/>
            <person name="Sahu N."/>
            <person name="Indic B."/>
            <person name="Wong-Bajracharya J."/>
            <person name="Merenyi Z."/>
            <person name="Ke H.-M."/>
            <person name="Monk M."/>
            <person name="Kocsube S."/>
            <person name="Drula E."/>
            <person name="Lipzen A."/>
            <person name="Balint B."/>
            <person name="Henrissat B."/>
            <person name="Andreopoulos B."/>
            <person name="Martin F.M."/>
            <person name="Harder C.B."/>
            <person name="Rigling D."/>
            <person name="Ford K.L."/>
            <person name="Foster G.D."/>
            <person name="Pangilinan J."/>
            <person name="Papanicolaou A."/>
            <person name="Barry K."/>
            <person name="LaButti K."/>
            <person name="Viragh M."/>
            <person name="Koriabine M."/>
            <person name="Yan M."/>
            <person name="Riley R."/>
            <person name="Champramary S."/>
            <person name="Plett K.L."/>
            <person name="Tsai I.J."/>
            <person name="Slot J."/>
            <person name="Sipos G."/>
            <person name="Plett J."/>
            <person name="Nagy L.G."/>
            <person name="Grigoriev I.V."/>
        </authorList>
    </citation>
    <scope>NUCLEOTIDE SEQUENCE</scope>
    <source>
        <strain evidence="3">ICMP 16352</strain>
    </source>
</reference>
<proteinExistence type="predicted"/>
<protein>
    <recommendedName>
        <fullName evidence="1">DNA polymerase delta catalytic subunit</fullName>
    </recommendedName>
</protein>
<dbReference type="GO" id="GO:0006287">
    <property type="term" value="P:base-excision repair, gap-filling"/>
    <property type="evidence" value="ECO:0007669"/>
    <property type="project" value="TreeGrafter"/>
</dbReference>
<dbReference type="PANTHER" id="PTHR10322">
    <property type="entry name" value="DNA POLYMERASE CATALYTIC SUBUNIT"/>
    <property type="match status" value="1"/>
</dbReference>
<dbReference type="AlphaFoldDB" id="A0AA39TAH9"/>